<dbReference type="OrthoDB" id="6397696at2"/>
<evidence type="ECO:0000256" key="2">
    <source>
        <dbReference type="SAM" id="SignalP"/>
    </source>
</evidence>
<dbReference type="AlphaFoldDB" id="A0A5C1NND0"/>
<dbReference type="PROSITE" id="PS51257">
    <property type="entry name" value="PROKAR_LIPOPROTEIN"/>
    <property type="match status" value="1"/>
</dbReference>
<keyword evidence="4" id="KW-1185">Reference proteome</keyword>
<evidence type="ECO:0000313" key="3">
    <source>
        <dbReference type="EMBL" id="QEM83977.1"/>
    </source>
</evidence>
<keyword evidence="2" id="KW-0732">Signal</keyword>
<dbReference type="SUPFAM" id="SSF48452">
    <property type="entry name" value="TPR-like"/>
    <property type="match status" value="1"/>
</dbReference>
<sequence>MRFRCFLLVASAGLVLAACPAVAAPTLSGELISDLKNLESRLSSDPSGVESQASQQAERLSGGNASDRWAGALYLQLAAGAEAAQEKYAEAADHLAQARNVSGVDTSQRDRWQREEAGLRLQAGQKDLAGELLSDWLQRHEDGDSLWLMAQLAAESEDWEMAADWVERAQQAGGDMSAKRLAFASAVMQRSGRLDQALAVLQTQLDQAGDDPEAWRRAAALAQKAGDPVRAAALWEAAWRKGLLSGDDDLERRINLHLAAGTPARAAEILEQALAEGTLTDDDAHQRQLAEAWHQARDRDKALAAWQKLATSSDKADDWLHLGQLALAWGKELLAKEALTKAEQGGAAEAEKWLAVLGNAQDSKEAPSPSPSQRQ</sequence>
<dbReference type="EMBL" id="CP038437">
    <property type="protein sequence ID" value="QEM83977.1"/>
    <property type="molecule type" value="Genomic_DNA"/>
</dbReference>
<proteinExistence type="predicted"/>
<evidence type="ECO:0008006" key="5">
    <source>
        <dbReference type="Google" id="ProtNLM"/>
    </source>
</evidence>
<protein>
    <recommendedName>
        <fullName evidence="5">Tetratricopeptide repeat protein</fullName>
    </recommendedName>
</protein>
<feature type="signal peptide" evidence="2">
    <location>
        <begin position="1"/>
        <end position="23"/>
    </location>
</feature>
<evidence type="ECO:0000256" key="1">
    <source>
        <dbReference type="SAM" id="MobiDB-lite"/>
    </source>
</evidence>
<name>A0A5C1NND0_9GAMM</name>
<reference evidence="3" key="1">
    <citation type="submission" date="2021-02" db="EMBL/GenBank/DDBJ databases">
        <title>Strain Y2R2, a novel species of the genus Halomonas.</title>
        <authorList>
            <person name="Huang H."/>
        </authorList>
    </citation>
    <scope>NUCLEOTIDE SEQUENCE</scope>
    <source>
        <strain evidence="3">Y2R2</strain>
    </source>
</reference>
<dbReference type="Proteomes" id="UP000324285">
    <property type="component" value="Chromosome"/>
</dbReference>
<accession>A0A5C1NND0</accession>
<feature type="region of interest" description="Disordered" evidence="1">
    <location>
        <begin position="356"/>
        <end position="375"/>
    </location>
</feature>
<dbReference type="Gene3D" id="1.25.40.10">
    <property type="entry name" value="Tetratricopeptide repeat domain"/>
    <property type="match status" value="1"/>
</dbReference>
<evidence type="ECO:0000313" key="4">
    <source>
        <dbReference type="Proteomes" id="UP000324285"/>
    </source>
</evidence>
<dbReference type="KEGG" id="hbh:E4T21_07480"/>
<dbReference type="InterPro" id="IPR011990">
    <property type="entry name" value="TPR-like_helical_dom_sf"/>
</dbReference>
<organism evidence="3 4">
    <name type="scientific">Halomonas binhaiensis</name>
    <dbReference type="NCBI Taxonomy" id="2562282"/>
    <lineage>
        <taxon>Bacteria</taxon>
        <taxon>Pseudomonadati</taxon>
        <taxon>Pseudomonadota</taxon>
        <taxon>Gammaproteobacteria</taxon>
        <taxon>Oceanospirillales</taxon>
        <taxon>Halomonadaceae</taxon>
        <taxon>Halomonas</taxon>
    </lineage>
</organism>
<gene>
    <name evidence="3" type="ORF">E4T21_07480</name>
</gene>
<feature type="chain" id="PRO_5022761822" description="Tetratricopeptide repeat protein" evidence="2">
    <location>
        <begin position="24"/>
        <end position="375"/>
    </location>
</feature>